<keyword evidence="10" id="KW-1185">Reference proteome</keyword>
<keyword evidence="3 5" id="KW-0413">Isomerase</keyword>
<dbReference type="EC" id="5.1.3.3" evidence="5"/>
<dbReference type="PANTHER" id="PTHR10091">
    <property type="entry name" value="ALDOSE-1-EPIMERASE"/>
    <property type="match status" value="1"/>
</dbReference>
<dbReference type="AlphaFoldDB" id="A0A7G9WK88"/>
<comment type="catalytic activity">
    <reaction evidence="5">
        <text>alpha-D-glucose = beta-D-glucose</text>
        <dbReference type="Rhea" id="RHEA:10264"/>
        <dbReference type="ChEBI" id="CHEBI:15903"/>
        <dbReference type="ChEBI" id="CHEBI:17925"/>
        <dbReference type="EC" id="5.1.3.3"/>
    </reaction>
</comment>
<dbReference type="InterPro" id="IPR047215">
    <property type="entry name" value="Galactose_mutarotase-like"/>
</dbReference>
<comment type="similarity">
    <text evidence="2 5">Belongs to the aldose epimerase family.</text>
</comment>
<dbReference type="NCBIfam" id="NF008277">
    <property type="entry name" value="PRK11055.1"/>
    <property type="match status" value="1"/>
</dbReference>
<keyword evidence="4 5" id="KW-0119">Carbohydrate metabolism</keyword>
<dbReference type="InterPro" id="IPR015443">
    <property type="entry name" value="Aldose_1-epimerase"/>
</dbReference>
<sequence length="352" mass="38502">MSISEKKFGILPDGTEIRSYTLKNEAGASLTVLSFGARIQSILMPDRAGNLGEMVLGHSTLEEYAQVGDYQGTVVGRYANRIAGGQFELNGQTCILTKNEGENTLHGGPTGFSARPWRCKCRDNDDDAPSITFEYKSADGEEGFPGNCTVTVTYCLSTDNAVLIDYTAVSDKPTHVNLTNHSFFNLTGDCRRDVLSTELKINANTITEVDKALLPTGKLLPVEGTAEDFRAGKTIGQDIYRLETTLHDCGGYDHNFVLDGTGRRKAAEAYDASTGRRLLVFTDQPGMQLYTANSFGPDAKNRDGSPMKPHTAFCLETQHFADTPHHANFPTTLLQPGETFHTSTTYKFEVNN</sequence>
<protein>
    <recommendedName>
        <fullName evidence="5">Aldose 1-epimerase</fullName>
        <ecNumber evidence="5">5.1.3.3</ecNumber>
    </recommendedName>
</protein>
<dbReference type="Proteomes" id="UP000516046">
    <property type="component" value="Chromosome"/>
</dbReference>
<evidence type="ECO:0000256" key="4">
    <source>
        <dbReference type="ARBA" id="ARBA00023277"/>
    </source>
</evidence>
<dbReference type="GO" id="GO:0033499">
    <property type="term" value="P:galactose catabolic process via UDP-galactose, Leloir pathway"/>
    <property type="evidence" value="ECO:0007669"/>
    <property type="project" value="TreeGrafter"/>
</dbReference>
<dbReference type="RefSeq" id="WP_212508169.1">
    <property type="nucleotide sequence ID" value="NZ_CP060696.1"/>
</dbReference>
<dbReference type="UniPathway" id="UPA00242"/>
<organism evidence="9 10">
    <name type="scientific">Caproicibacterium amylolyticum</name>
    <dbReference type="NCBI Taxonomy" id="2766537"/>
    <lineage>
        <taxon>Bacteria</taxon>
        <taxon>Bacillati</taxon>
        <taxon>Bacillota</taxon>
        <taxon>Clostridia</taxon>
        <taxon>Eubacteriales</taxon>
        <taxon>Oscillospiraceae</taxon>
        <taxon>Caproicibacterium</taxon>
    </lineage>
</organism>
<evidence type="ECO:0000256" key="3">
    <source>
        <dbReference type="ARBA" id="ARBA00023235"/>
    </source>
</evidence>
<feature type="active site" description="Proton donor" evidence="6">
    <location>
        <position position="181"/>
    </location>
</feature>
<feature type="binding site" evidence="8">
    <location>
        <begin position="80"/>
        <end position="81"/>
    </location>
    <ligand>
        <name>beta-D-galactose</name>
        <dbReference type="ChEBI" id="CHEBI:27667"/>
    </ligand>
</feature>
<feature type="active site" description="Proton acceptor" evidence="6">
    <location>
        <position position="316"/>
    </location>
</feature>
<dbReference type="Pfam" id="PF01263">
    <property type="entry name" value="Aldose_epim"/>
    <property type="match status" value="1"/>
</dbReference>
<reference evidence="9 10" key="1">
    <citation type="submission" date="2020-08" db="EMBL/GenBank/DDBJ databases">
        <authorList>
            <person name="Ren C."/>
            <person name="Gu Y."/>
            <person name="Xu Y."/>
        </authorList>
    </citation>
    <scope>NUCLEOTIDE SEQUENCE [LARGE SCALE GENOMIC DNA]</scope>
    <source>
        <strain evidence="9 10">LBM18003</strain>
    </source>
</reference>
<dbReference type="EMBL" id="CP060696">
    <property type="protein sequence ID" value="QNO19100.1"/>
    <property type="molecule type" value="Genomic_DNA"/>
</dbReference>
<dbReference type="PANTHER" id="PTHR10091:SF0">
    <property type="entry name" value="GALACTOSE MUTAROTASE"/>
    <property type="match status" value="1"/>
</dbReference>
<dbReference type="KEGG" id="caml:H6X83_05660"/>
<dbReference type="GO" id="GO:0006006">
    <property type="term" value="P:glucose metabolic process"/>
    <property type="evidence" value="ECO:0007669"/>
    <property type="project" value="TreeGrafter"/>
</dbReference>
<comment type="pathway">
    <text evidence="1 5">Carbohydrate metabolism; hexose metabolism.</text>
</comment>
<proteinExistence type="inferred from homology"/>
<feature type="binding site" evidence="7">
    <location>
        <position position="253"/>
    </location>
    <ligand>
        <name>beta-D-galactose</name>
        <dbReference type="ChEBI" id="CHEBI:27667"/>
    </ligand>
</feature>
<evidence type="ECO:0000313" key="9">
    <source>
        <dbReference type="EMBL" id="QNO19100.1"/>
    </source>
</evidence>
<dbReference type="SUPFAM" id="SSF74650">
    <property type="entry name" value="Galactose mutarotase-like"/>
    <property type="match status" value="1"/>
</dbReference>
<evidence type="ECO:0000256" key="5">
    <source>
        <dbReference type="PIRNR" id="PIRNR005096"/>
    </source>
</evidence>
<dbReference type="InterPro" id="IPR011013">
    <property type="entry name" value="Gal_mutarotase_sf_dom"/>
</dbReference>
<dbReference type="InterPro" id="IPR008183">
    <property type="entry name" value="Aldose_1/G6P_1-epimerase"/>
</dbReference>
<evidence type="ECO:0000256" key="6">
    <source>
        <dbReference type="PIRSR" id="PIRSR005096-1"/>
    </source>
</evidence>
<dbReference type="PIRSF" id="PIRSF005096">
    <property type="entry name" value="GALM"/>
    <property type="match status" value="1"/>
</dbReference>
<evidence type="ECO:0000256" key="1">
    <source>
        <dbReference type="ARBA" id="ARBA00005028"/>
    </source>
</evidence>
<dbReference type="GO" id="GO:0030246">
    <property type="term" value="F:carbohydrate binding"/>
    <property type="evidence" value="ECO:0007669"/>
    <property type="project" value="InterPro"/>
</dbReference>
<dbReference type="Gene3D" id="2.70.98.10">
    <property type="match status" value="1"/>
</dbReference>
<evidence type="ECO:0000256" key="8">
    <source>
        <dbReference type="PIRSR" id="PIRSR005096-3"/>
    </source>
</evidence>
<accession>A0A7G9WK88</accession>
<evidence type="ECO:0000256" key="7">
    <source>
        <dbReference type="PIRSR" id="PIRSR005096-2"/>
    </source>
</evidence>
<dbReference type="CDD" id="cd09019">
    <property type="entry name" value="galactose_mutarotase_like"/>
    <property type="match status" value="1"/>
</dbReference>
<gene>
    <name evidence="9" type="ORF">H6X83_05660</name>
</gene>
<evidence type="ECO:0000256" key="2">
    <source>
        <dbReference type="ARBA" id="ARBA00006206"/>
    </source>
</evidence>
<dbReference type="InterPro" id="IPR014718">
    <property type="entry name" value="GH-type_carb-bd"/>
</dbReference>
<name>A0A7G9WK88_9FIRM</name>
<dbReference type="GO" id="GO:0004034">
    <property type="term" value="F:aldose 1-epimerase activity"/>
    <property type="evidence" value="ECO:0007669"/>
    <property type="project" value="UniProtKB-EC"/>
</dbReference>
<evidence type="ECO:0000313" key="10">
    <source>
        <dbReference type="Proteomes" id="UP000516046"/>
    </source>
</evidence>